<dbReference type="EMBL" id="CATNWA010020602">
    <property type="protein sequence ID" value="CAI9619132.1"/>
    <property type="molecule type" value="Genomic_DNA"/>
</dbReference>
<protein>
    <submittedName>
        <fullName evidence="1">Uncharacterized protein</fullName>
    </submittedName>
</protein>
<keyword evidence="2" id="KW-1185">Reference proteome</keyword>
<dbReference type="Proteomes" id="UP001162483">
    <property type="component" value="Unassembled WGS sequence"/>
</dbReference>
<sequence length="54" mass="6186">MDLTLVERTMVVVKQKCQFIVHNSVIAACRWLETVRLCHWNALITLKNLPPPGV</sequence>
<gene>
    <name evidence="1" type="ORF">SPARVUS_LOCUS15786143</name>
</gene>
<accession>A0ABN9HEU8</accession>
<name>A0ABN9HEU8_9NEOB</name>
<evidence type="ECO:0000313" key="2">
    <source>
        <dbReference type="Proteomes" id="UP001162483"/>
    </source>
</evidence>
<organism evidence="1 2">
    <name type="scientific">Staurois parvus</name>
    <dbReference type="NCBI Taxonomy" id="386267"/>
    <lineage>
        <taxon>Eukaryota</taxon>
        <taxon>Metazoa</taxon>
        <taxon>Chordata</taxon>
        <taxon>Craniata</taxon>
        <taxon>Vertebrata</taxon>
        <taxon>Euteleostomi</taxon>
        <taxon>Amphibia</taxon>
        <taxon>Batrachia</taxon>
        <taxon>Anura</taxon>
        <taxon>Neobatrachia</taxon>
        <taxon>Ranoidea</taxon>
        <taxon>Ranidae</taxon>
        <taxon>Staurois</taxon>
    </lineage>
</organism>
<reference evidence="1" key="1">
    <citation type="submission" date="2023-05" db="EMBL/GenBank/DDBJ databases">
        <authorList>
            <person name="Stuckert A."/>
        </authorList>
    </citation>
    <scope>NUCLEOTIDE SEQUENCE</scope>
</reference>
<evidence type="ECO:0000313" key="1">
    <source>
        <dbReference type="EMBL" id="CAI9619132.1"/>
    </source>
</evidence>
<comment type="caution">
    <text evidence="1">The sequence shown here is derived from an EMBL/GenBank/DDBJ whole genome shotgun (WGS) entry which is preliminary data.</text>
</comment>
<proteinExistence type="predicted"/>